<accession>A0A6H1ZG95</accession>
<sequence>MKVTNIVHYRYMIYTVVITEYCKCLYSSFAVHNSTVYSDEHLRANHVDAIKAIINCLPIKRKPVYESS</sequence>
<proteinExistence type="predicted"/>
<dbReference type="EMBL" id="MT144635">
    <property type="protein sequence ID" value="QJH95962.1"/>
    <property type="molecule type" value="Genomic_DNA"/>
</dbReference>
<dbReference type="EMBL" id="MT144012">
    <property type="protein sequence ID" value="QJA46492.1"/>
    <property type="molecule type" value="Genomic_DNA"/>
</dbReference>
<protein>
    <submittedName>
        <fullName evidence="1">Uncharacterized protein</fullName>
    </submittedName>
</protein>
<organism evidence="1">
    <name type="scientific">viral metagenome</name>
    <dbReference type="NCBI Taxonomy" id="1070528"/>
    <lineage>
        <taxon>unclassified sequences</taxon>
        <taxon>metagenomes</taxon>
        <taxon>organismal metagenomes</taxon>
    </lineage>
</organism>
<name>A0A6H1ZG95_9ZZZZ</name>
<evidence type="ECO:0000313" key="2">
    <source>
        <dbReference type="EMBL" id="QJH95962.1"/>
    </source>
</evidence>
<gene>
    <name evidence="1" type="ORF">TM448A00443_0019</name>
    <name evidence="2" type="ORF">TM448B00565_0002</name>
</gene>
<dbReference type="AlphaFoldDB" id="A0A6H1ZG95"/>
<evidence type="ECO:0000313" key="1">
    <source>
        <dbReference type="EMBL" id="QJA46492.1"/>
    </source>
</evidence>
<reference evidence="1" key="1">
    <citation type="submission" date="2020-03" db="EMBL/GenBank/DDBJ databases">
        <title>The deep terrestrial virosphere.</title>
        <authorList>
            <person name="Holmfeldt K."/>
            <person name="Nilsson E."/>
            <person name="Simone D."/>
            <person name="Lopez-Fernandez M."/>
            <person name="Wu X."/>
            <person name="de Brujin I."/>
            <person name="Lundin D."/>
            <person name="Andersson A."/>
            <person name="Bertilsson S."/>
            <person name="Dopson M."/>
        </authorList>
    </citation>
    <scope>NUCLEOTIDE SEQUENCE</scope>
    <source>
        <strain evidence="1">TM448A00443</strain>
        <strain evidence="2">TM448B00565</strain>
    </source>
</reference>